<evidence type="ECO:0000313" key="2">
    <source>
        <dbReference type="Proteomes" id="UP001626550"/>
    </source>
</evidence>
<keyword evidence="2" id="KW-1185">Reference proteome</keyword>
<dbReference type="Proteomes" id="UP001626550">
    <property type="component" value="Unassembled WGS sequence"/>
</dbReference>
<comment type="caution">
    <text evidence="1">The sequence shown here is derived from an EMBL/GenBank/DDBJ whole genome shotgun (WGS) entry which is preliminary data.</text>
</comment>
<proteinExistence type="predicted"/>
<evidence type="ECO:0000313" key="1">
    <source>
        <dbReference type="EMBL" id="KAL3310292.1"/>
    </source>
</evidence>
<sequence length="133" mass="14871">MQLCVTIVETLFDPFAEDDSDLEIELETKVCLSVVKSGKQKNISIRNALENRLHSLPGGSFTRSLLYPKFTAGRHLFVVQDATKLTQLCKEQDGVRIDNLIPFGFQHCFLTPATNNVTFSERCCNFSSANPIS</sequence>
<dbReference type="EMBL" id="JBJKFK010003081">
    <property type="protein sequence ID" value="KAL3310292.1"/>
    <property type="molecule type" value="Genomic_DNA"/>
</dbReference>
<dbReference type="AlphaFoldDB" id="A0ABD2PS37"/>
<name>A0ABD2PS37_9PLAT</name>
<reference evidence="1 2" key="1">
    <citation type="submission" date="2024-11" db="EMBL/GenBank/DDBJ databases">
        <title>Adaptive evolution of stress response genes in parasites aligns with host niche diversity.</title>
        <authorList>
            <person name="Hahn C."/>
            <person name="Resl P."/>
        </authorList>
    </citation>
    <scope>NUCLEOTIDE SEQUENCE [LARGE SCALE GENOMIC DNA]</scope>
    <source>
        <strain evidence="1">EGGRZ-B1_66</strain>
        <tissue evidence="1">Body</tissue>
    </source>
</reference>
<organism evidence="1 2">
    <name type="scientific">Cichlidogyrus casuarinus</name>
    <dbReference type="NCBI Taxonomy" id="1844966"/>
    <lineage>
        <taxon>Eukaryota</taxon>
        <taxon>Metazoa</taxon>
        <taxon>Spiralia</taxon>
        <taxon>Lophotrochozoa</taxon>
        <taxon>Platyhelminthes</taxon>
        <taxon>Monogenea</taxon>
        <taxon>Monopisthocotylea</taxon>
        <taxon>Dactylogyridea</taxon>
        <taxon>Ancyrocephalidae</taxon>
        <taxon>Cichlidogyrus</taxon>
    </lineage>
</organism>
<gene>
    <name evidence="1" type="ORF">Ciccas_011146</name>
</gene>
<accession>A0ABD2PS37</accession>
<protein>
    <submittedName>
        <fullName evidence="1">Uncharacterized protein</fullName>
    </submittedName>
</protein>